<feature type="transmembrane region" description="Helical" evidence="7">
    <location>
        <begin position="47"/>
        <end position="67"/>
    </location>
</feature>
<dbReference type="GO" id="GO:0005886">
    <property type="term" value="C:plasma membrane"/>
    <property type="evidence" value="ECO:0007669"/>
    <property type="project" value="UniProtKB-SubCell"/>
</dbReference>
<evidence type="ECO:0000313" key="9">
    <source>
        <dbReference type="EMBL" id="TDF95701.1"/>
    </source>
</evidence>
<feature type="transmembrane region" description="Helical" evidence="7">
    <location>
        <begin position="194"/>
        <end position="214"/>
    </location>
</feature>
<evidence type="ECO:0000259" key="8">
    <source>
        <dbReference type="PROSITE" id="PS50850"/>
    </source>
</evidence>
<comment type="caution">
    <text evidence="9">The sequence shown here is derived from an EMBL/GenBank/DDBJ whole genome shotgun (WGS) entry which is preliminary data.</text>
</comment>
<feature type="transmembrane region" description="Helical" evidence="7">
    <location>
        <begin position="76"/>
        <end position="94"/>
    </location>
</feature>
<sequence length="517" mass="53270">MRTSSKWLALAAFSLSTLVIGLDATVLAVALPTLARALNATQSELQWFSTAFLLTVAGGMLPASVIADRAGRKKTLLAALVIFGGSALWSAYVTGPGQLIAARAIMGFAAALISVVTLGVIPVLFDSAERGKAIGVMMVATFLGLPIGPLLGGWILTNFWWGWIFLMNVPVAGLAFVLVLTLVPESRPDTPGPLDLIGLVLSIGGLTALCYGFVRAGSNGWADLEALTWIGSGVVTLVLVAGWEQHMAATGQAPLIAPSLFRLRGFTAGTLVPWIGQFALVGMLFILPMYGQAVRSEDAMGSGIRLLPLIAGFIVAAVLGDRLAKLLGPKAVATGGYLIMAVGVFLGARMTAVSSDLYVAVWLAIAGLGMGLGLVTAASVALRYVPADKANQASAVFQALQKTGGPLGAAVIGSALSQAYQQHLALPPDLPGGMTDTIKSGVFQGLAVADRVPLVRSAVRDAFDTGMATTLWICVGIAIAAALAALVLLPGRVDTADRTAPTSAPEMRHSRNPAPGV</sequence>
<dbReference type="PANTHER" id="PTHR42718:SF9">
    <property type="entry name" value="MAJOR FACILITATOR SUPERFAMILY MULTIDRUG TRANSPORTER MFSC"/>
    <property type="match status" value="1"/>
</dbReference>
<gene>
    <name evidence="9" type="ORF">E1809_11845</name>
</gene>
<feature type="domain" description="Major facilitator superfamily (MFS) profile" evidence="8">
    <location>
        <begin position="9"/>
        <end position="493"/>
    </location>
</feature>
<feature type="transmembrane region" description="Helical" evidence="7">
    <location>
        <begin position="299"/>
        <end position="319"/>
    </location>
</feature>
<accession>A0A4R5KJL2</accession>
<evidence type="ECO:0000256" key="1">
    <source>
        <dbReference type="ARBA" id="ARBA00004651"/>
    </source>
</evidence>
<dbReference type="AlphaFoldDB" id="A0A4R5KJL2"/>
<dbReference type="PROSITE" id="PS50850">
    <property type="entry name" value="MFS"/>
    <property type="match status" value="1"/>
</dbReference>
<feature type="transmembrane region" description="Helical" evidence="7">
    <location>
        <begin position="265"/>
        <end position="287"/>
    </location>
</feature>
<feature type="transmembrane region" description="Helical" evidence="7">
    <location>
        <begin position="470"/>
        <end position="489"/>
    </location>
</feature>
<evidence type="ECO:0000256" key="4">
    <source>
        <dbReference type="ARBA" id="ARBA00022989"/>
    </source>
</evidence>
<dbReference type="Gene3D" id="1.20.1720.10">
    <property type="entry name" value="Multidrug resistance protein D"/>
    <property type="match status" value="1"/>
</dbReference>
<feature type="region of interest" description="Disordered" evidence="6">
    <location>
        <begin position="498"/>
        <end position="517"/>
    </location>
</feature>
<proteinExistence type="predicted"/>
<keyword evidence="10" id="KW-1185">Reference proteome</keyword>
<feature type="transmembrane region" description="Helical" evidence="7">
    <location>
        <begin position="357"/>
        <end position="382"/>
    </location>
</feature>
<dbReference type="InterPro" id="IPR005829">
    <property type="entry name" value="Sugar_transporter_CS"/>
</dbReference>
<dbReference type="PANTHER" id="PTHR42718">
    <property type="entry name" value="MAJOR FACILITATOR SUPERFAMILY MULTIDRUG TRANSPORTER MFSC"/>
    <property type="match status" value="1"/>
</dbReference>
<dbReference type="EMBL" id="SMRU01000012">
    <property type="protein sequence ID" value="TDF95701.1"/>
    <property type="molecule type" value="Genomic_DNA"/>
</dbReference>
<dbReference type="CDD" id="cd17321">
    <property type="entry name" value="MFS_MMR_MDR_like"/>
    <property type="match status" value="1"/>
</dbReference>
<dbReference type="InterPro" id="IPR036259">
    <property type="entry name" value="MFS_trans_sf"/>
</dbReference>
<protein>
    <submittedName>
        <fullName evidence="9">MFS transporter</fullName>
    </submittedName>
</protein>
<feature type="transmembrane region" description="Helical" evidence="7">
    <location>
        <begin position="100"/>
        <end position="121"/>
    </location>
</feature>
<evidence type="ECO:0000256" key="5">
    <source>
        <dbReference type="ARBA" id="ARBA00023136"/>
    </source>
</evidence>
<dbReference type="PROSITE" id="PS00216">
    <property type="entry name" value="SUGAR_TRANSPORT_1"/>
    <property type="match status" value="1"/>
</dbReference>
<keyword evidence="2" id="KW-0813">Transport</keyword>
<evidence type="ECO:0000256" key="6">
    <source>
        <dbReference type="SAM" id="MobiDB-lite"/>
    </source>
</evidence>
<dbReference type="Gene3D" id="1.20.1250.20">
    <property type="entry name" value="MFS general substrate transporter like domains"/>
    <property type="match status" value="1"/>
</dbReference>
<name>A0A4R5KJL2_9MICC</name>
<evidence type="ECO:0000313" key="10">
    <source>
        <dbReference type="Proteomes" id="UP000295511"/>
    </source>
</evidence>
<keyword evidence="5 7" id="KW-0472">Membrane</keyword>
<dbReference type="InterPro" id="IPR020846">
    <property type="entry name" value="MFS_dom"/>
</dbReference>
<dbReference type="InterPro" id="IPR011701">
    <property type="entry name" value="MFS"/>
</dbReference>
<evidence type="ECO:0000256" key="7">
    <source>
        <dbReference type="SAM" id="Phobius"/>
    </source>
</evidence>
<evidence type="ECO:0000256" key="3">
    <source>
        <dbReference type="ARBA" id="ARBA00022692"/>
    </source>
</evidence>
<reference evidence="9 10" key="1">
    <citation type="submission" date="2019-03" db="EMBL/GenBank/DDBJ databases">
        <title>Whole genome sequence of Arthrobacter sp JH1-1.</title>
        <authorList>
            <person name="Trinh H.N."/>
        </authorList>
    </citation>
    <scope>NUCLEOTIDE SEQUENCE [LARGE SCALE GENOMIC DNA]</scope>
    <source>
        <strain evidence="9 10">JH1-1</strain>
    </source>
</reference>
<keyword evidence="3 7" id="KW-0812">Transmembrane</keyword>
<feature type="transmembrane region" description="Helical" evidence="7">
    <location>
        <begin position="331"/>
        <end position="351"/>
    </location>
</feature>
<dbReference type="OrthoDB" id="9781469at2"/>
<dbReference type="RefSeq" id="WP_133204432.1">
    <property type="nucleotide sequence ID" value="NZ_SMRU01000012.1"/>
</dbReference>
<keyword evidence="4 7" id="KW-1133">Transmembrane helix</keyword>
<dbReference type="Proteomes" id="UP000295511">
    <property type="component" value="Unassembled WGS sequence"/>
</dbReference>
<evidence type="ECO:0000256" key="2">
    <source>
        <dbReference type="ARBA" id="ARBA00022448"/>
    </source>
</evidence>
<dbReference type="SUPFAM" id="SSF103473">
    <property type="entry name" value="MFS general substrate transporter"/>
    <property type="match status" value="1"/>
</dbReference>
<dbReference type="Pfam" id="PF07690">
    <property type="entry name" value="MFS_1"/>
    <property type="match status" value="1"/>
</dbReference>
<dbReference type="GO" id="GO:0022857">
    <property type="term" value="F:transmembrane transporter activity"/>
    <property type="evidence" value="ECO:0007669"/>
    <property type="project" value="InterPro"/>
</dbReference>
<feature type="transmembrane region" description="Helical" evidence="7">
    <location>
        <begin position="160"/>
        <end position="182"/>
    </location>
</feature>
<organism evidence="9 10">
    <name type="scientific">Arthrobacter terricola</name>
    <dbReference type="NCBI Taxonomy" id="2547396"/>
    <lineage>
        <taxon>Bacteria</taxon>
        <taxon>Bacillati</taxon>
        <taxon>Actinomycetota</taxon>
        <taxon>Actinomycetes</taxon>
        <taxon>Micrococcales</taxon>
        <taxon>Micrococcaceae</taxon>
        <taxon>Arthrobacter</taxon>
    </lineage>
</organism>
<feature type="transmembrane region" description="Helical" evidence="7">
    <location>
        <begin position="133"/>
        <end position="154"/>
    </location>
</feature>
<comment type="subcellular location">
    <subcellularLocation>
        <location evidence="1">Cell membrane</location>
        <topology evidence="1">Multi-pass membrane protein</topology>
    </subcellularLocation>
</comment>
<feature type="transmembrane region" description="Helical" evidence="7">
    <location>
        <begin position="226"/>
        <end position="244"/>
    </location>
</feature>